<dbReference type="PANTHER" id="PTHR43775:SF37">
    <property type="entry name" value="SI:DKEY-61P9.11"/>
    <property type="match status" value="1"/>
</dbReference>
<dbReference type="SMART" id="SM00823">
    <property type="entry name" value="PKS_PP"/>
    <property type="match status" value="1"/>
</dbReference>
<feature type="compositionally biased region" description="Low complexity" evidence="8">
    <location>
        <begin position="1301"/>
        <end position="1319"/>
    </location>
</feature>
<dbReference type="Gene3D" id="3.40.50.720">
    <property type="entry name" value="NAD(P)-binding Rossmann-like Domain"/>
    <property type="match status" value="1"/>
</dbReference>
<feature type="domain" description="PKS/mFAS DH" evidence="11">
    <location>
        <begin position="857"/>
        <end position="1146"/>
    </location>
</feature>
<dbReference type="Gene3D" id="3.40.366.10">
    <property type="entry name" value="Malonyl-Coenzyme A Acyl Carrier Protein, domain 2"/>
    <property type="match status" value="2"/>
</dbReference>
<dbReference type="InterPro" id="IPR010080">
    <property type="entry name" value="Thioester_reductase-like_dom"/>
</dbReference>
<keyword evidence="13" id="KW-1185">Reference proteome</keyword>
<dbReference type="InterPro" id="IPR014030">
    <property type="entry name" value="Ketoacyl_synth_N"/>
</dbReference>
<dbReference type="InterPro" id="IPR009081">
    <property type="entry name" value="PP-bd_ACP"/>
</dbReference>
<dbReference type="InterPro" id="IPR050091">
    <property type="entry name" value="PKS_NRPS_Biosynth_Enz"/>
</dbReference>
<dbReference type="Pfam" id="PF14765">
    <property type="entry name" value="PS-DH"/>
    <property type="match status" value="1"/>
</dbReference>
<dbReference type="InterPro" id="IPR018201">
    <property type="entry name" value="Ketoacyl_synth_AS"/>
</dbReference>
<dbReference type="SMART" id="SM00825">
    <property type="entry name" value="PKS_KS"/>
    <property type="match status" value="1"/>
</dbReference>
<proteinExistence type="predicted"/>
<dbReference type="Pfam" id="PF00698">
    <property type="entry name" value="Acyl_transf_1"/>
    <property type="match status" value="1"/>
</dbReference>
<dbReference type="Pfam" id="PF16197">
    <property type="entry name" value="KAsynt_C_assoc"/>
    <property type="match status" value="1"/>
</dbReference>
<dbReference type="PROSITE" id="PS52004">
    <property type="entry name" value="KS3_2"/>
    <property type="match status" value="1"/>
</dbReference>
<dbReference type="InterPro" id="IPR020807">
    <property type="entry name" value="PKS_DH"/>
</dbReference>
<feature type="compositionally biased region" description="Low complexity" evidence="8">
    <location>
        <begin position="1267"/>
        <end position="1287"/>
    </location>
</feature>
<dbReference type="InterPro" id="IPR049552">
    <property type="entry name" value="PKS_DH_N"/>
</dbReference>
<dbReference type="InterPro" id="IPR014043">
    <property type="entry name" value="Acyl_transferase_dom"/>
</dbReference>
<evidence type="ECO:0000256" key="8">
    <source>
        <dbReference type="SAM" id="MobiDB-lite"/>
    </source>
</evidence>
<dbReference type="Pfam" id="PF21089">
    <property type="entry name" value="PKS_DH_N"/>
    <property type="match status" value="1"/>
</dbReference>
<comment type="pathway">
    <text evidence="1">Antibiotic biosynthesis.</text>
</comment>
<dbReference type="Gene3D" id="3.30.70.3290">
    <property type="match status" value="2"/>
</dbReference>
<dbReference type="RefSeq" id="WP_179812982.1">
    <property type="nucleotide sequence ID" value="NZ_JACBZD010000001.1"/>
</dbReference>
<dbReference type="GO" id="GO:0004312">
    <property type="term" value="F:fatty acid synthase activity"/>
    <property type="evidence" value="ECO:0007669"/>
    <property type="project" value="TreeGrafter"/>
</dbReference>
<keyword evidence="3" id="KW-0597">Phosphoprotein</keyword>
<dbReference type="InterPro" id="IPR020841">
    <property type="entry name" value="PKS_Beta-ketoAc_synthase_dom"/>
</dbReference>
<dbReference type="InterPro" id="IPR016039">
    <property type="entry name" value="Thiolase-like"/>
</dbReference>
<sequence length="1722" mass="180730">MTTSNERTGGAAQATAPGRQDVLRRALAELKATRAELALAKQARHEPLAVVGIGCRLPGGVRGVEQFWDLLTEGRSGIVEVPADRWDVDEFYDPDPEAAGRTYTRHGGFVDGIREFDPGLFGIPPREAVSIDPQHRMVLEVAWEALEHAGVAPDSLRGSATGVFMGMGGSDYERLGLSAGDHTMIDAYSATGNAANFGANRLSYVLGLEGPSMVVDTACSSSLVALHLACQALRAGECDLALAGGVSLLLAPDTTLALASGRMLSPEGQCKTFDASADGYVRGEGCGVVVLKRLSTAVEAGDEILAVIRGSAVNQDGKSSGLTVPRSAAQQAVVRRALSVGGVAPSEVGYVEAHGTGTSLGDPIEVRALGRVLGEGRSEDNPVALGSVKTNIGHLEAAAGVAGFIKAVLVVQRGQIPPHLNLEEPNPHVAWDELPVTVPTELTEWNDARRVAGISAFGFGGTNAHMVIESPPAPAEPAERPELAGPVLVKVAATGAEALRSSAAALATFVEEGTDLDLAEVAWAAGVGRAELNDRAAVVAGSLKELATGLRAVAAGEDTAGVARGRRPAGSAPRLGFVVPEPSPAIAGALHGLYGQVPAITEAVDALAPVLGPVTELPLKALVEPGDEAARALATEEVGRPALYALAVALGSWWRSVGVEPDLTTGHGAGAYAAAALAGVFPVEDGARLVTALDLTEESFEGVTLRVPEVVFVSDTTGAPVGDEIATADYWLRHAQYPARPADALRALVERGTRTLVELGTGELLALAGQAAAAAGADTPVTLASATSDGPEQARQRLLESLARVWAEGADVDWTRVNPRPARAAKLPSYPFQRRTYWLPTPERPAATAARPGVGDGQALRPRLLETATGEVIGETELSLRLLPFLAEHRVHGRIVVPGVVYLELVLRSAEQVFDGPVGIEDLTLSRPLVLSDDDTRTVQVVIEPAVSGKTRVSVHSKDPQTGWHPHLSAVIVAGDGAAEPTEGAGTAFADARERCTDSVDHEEFYRRAWHPSFALGPSFQLVERAERGPGVAVGLLVPPDPACAGIRAGIRPDLLLLDACVQMVALAGFAQPESWDERPVHLGTGYESMVVHDSVVAGPVWCTAVTREATDGSLTGDLLLTTEDGALVARMRGVSFRAVTPAMLDRMISAGTSGGAAQRATGSGPDVAQLLAADETEATRRIQDHLVRLLAAVLGSAPEDIDLDVPVTVAADSLMLAELKSAVDKDFDIALPMEVIFDDGRLPGLASWILDELRELAPQPEEQEEPAPAAPAADAPATQTETETAPAPAPTPAAEPQPGTPATAPAATAPAAPAAARPARGRRSRVMTVEQMAERAELDASFTVKGEPEPEGTAPESVLLTGSTGFVGAFLLADLLERTGGDVHCLVRAEDEAHARRRLLGNLEKYNLDVGENASRIVPVLGDLAEPRMGIGEQDFTDLHARIGSIFHCGAIVKWTYPYRALEAPNVQGTREALRLATVGAPRPVHFISTVGVFSSKEFTAETVTETDDMMTSGPLVVGYAQSKWVAEKMVRNAHAQGLPVTIHRVNTAGHSVTGAFNRLDHLSLIIKGCAEAGIAPTDVNMALQPAPIDYVSKAIVTLAGKPEANGGTFHLVNDNHRMTWGDFFGHIEDYGFPMERLPFAEWKDRVTSRDVGTMALFGLAPFLNDAVDDVRLPRSEDAVTRAALEGTGVECPPLDAQLIRTYLDYFIECGFMDGPGSRSA</sequence>
<dbReference type="GO" id="GO:0005886">
    <property type="term" value="C:plasma membrane"/>
    <property type="evidence" value="ECO:0007669"/>
    <property type="project" value="TreeGrafter"/>
</dbReference>
<dbReference type="SUPFAM" id="SSF53901">
    <property type="entry name" value="Thiolase-like"/>
    <property type="match status" value="1"/>
</dbReference>
<feature type="active site" description="Proton donor; for dehydratase activity" evidence="7">
    <location>
        <position position="1059"/>
    </location>
</feature>
<name>A0A852ZT93_9ACTN</name>
<feature type="region of interest" description="Disordered" evidence="8">
    <location>
        <begin position="1259"/>
        <end position="1359"/>
    </location>
</feature>
<dbReference type="GO" id="GO:0005737">
    <property type="term" value="C:cytoplasm"/>
    <property type="evidence" value="ECO:0007669"/>
    <property type="project" value="TreeGrafter"/>
</dbReference>
<evidence type="ECO:0000256" key="4">
    <source>
        <dbReference type="ARBA" id="ARBA00022679"/>
    </source>
</evidence>
<evidence type="ECO:0000256" key="5">
    <source>
        <dbReference type="ARBA" id="ARBA00023194"/>
    </source>
</evidence>
<dbReference type="SUPFAM" id="SSF47336">
    <property type="entry name" value="ACP-like"/>
    <property type="match status" value="1"/>
</dbReference>
<dbReference type="NCBIfam" id="TIGR01746">
    <property type="entry name" value="Thioester-redct"/>
    <property type="match status" value="1"/>
</dbReference>
<dbReference type="InterPro" id="IPR036291">
    <property type="entry name" value="NAD(P)-bd_dom_sf"/>
</dbReference>
<gene>
    <name evidence="12" type="ORF">FHU37_000957</name>
</gene>
<keyword evidence="5" id="KW-0045">Antibiotic biosynthesis</keyword>
<evidence type="ECO:0000256" key="6">
    <source>
        <dbReference type="ARBA" id="ARBA00023315"/>
    </source>
</evidence>
<dbReference type="InterPro" id="IPR014031">
    <property type="entry name" value="Ketoacyl_synth_C"/>
</dbReference>
<feature type="domain" description="Carrier" evidence="9">
    <location>
        <begin position="1178"/>
        <end position="1254"/>
    </location>
</feature>
<dbReference type="GO" id="GO:0033068">
    <property type="term" value="P:macrolide biosynthetic process"/>
    <property type="evidence" value="ECO:0007669"/>
    <property type="project" value="UniProtKB-ARBA"/>
</dbReference>
<dbReference type="FunFam" id="3.40.47.10:FF:000019">
    <property type="entry name" value="Polyketide synthase type I"/>
    <property type="match status" value="1"/>
</dbReference>
<evidence type="ECO:0000256" key="7">
    <source>
        <dbReference type="PROSITE-ProRule" id="PRU01363"/>
    </source>
</evidence>
<dbReference type="InterPro" id="IPR036736">
    <property type="entry name" value="ACP-like_sf"/>
</dbReference>
<dbReference type="Proteomes" id="UP000567795">
    <property type="component" value="Unassembled WGS sequence"/>
</dbReference>
<evidence type="ECO:0000256" key="1">
    <source>
        <dbReference type="ARBA" id="ARBA00004792"/>
    </source>
</evidence>
<feature type="compositionally biased region" description="Pro residues" evidence="8">
    <location>
        <begin position="1288"/>
        <end position="1300"/>
    </location>
</feature>
<dbReference type="Pfam" id="PF00550">
    <property type="entry name" value="PP-binding"/>
    <property type="match status" value="1"/>
</dbReference>
<reference evidence="12 13" key="1">
    <citation type="submission" date="2020-07" db="EMBL/GenBank/DDBJ databases">
        <title>Sequencing the genomes of 1000 actinobacteria strains.</title>
        <authorList>
            <person name="Klenk H.-P."/>
        </authorList>
    </citation>
    <scope>NUCLEOTIDE SEQUENCE [LARGE SCALE GENOMIC DNA]</scope>
    <source>
        <strain evidence="12 13">DSM 42178</strain>
    </source>
</reference>
<dbReference type="PROSITE" id="PS50075">
    <property type="entry name" value="CARRIER"/>
    <property type="match status" value="1"/>
</dbReference>
<dbReference type="InterPro" id="IPR049900">
    <property type="entry name" value="PKS_mFAS_DH"/>
</dbReference>
<dbReference type="GO" id="GO:0031177">
    <property type="term" value="F:phosphopantetheine binding"/>
    <property type="evidence" value="ECO:0007669"/>
    <property type="project" value="InterPro"/>
</dbReference>
<dbReference type="SUPFAM" id="SSF51735">
    <property type="entry name" value="NAD(P)-binding Rossmann-fold domains"/>
    <property type="match status" value="1"/>
</dbReference>
<dbReference type="CDD" id="cd00833">
    <property type="entry name" value="PKS"/>
    <property type="match status" value="1"/>
</dbReference>
<dbReference type="InterPro" id="IPR032821">
    <property type="entry name" value="PKS_assoc"/>
</dbReference>
<dbReference type="Gene3D" id="3.10.129.110">
    <property type="entry name" value="Polyketide synthase dehydratase"/>
    <property type="match status" value="1"/>
</dbReference>
<evidence type="ECO:0000256" key="2">
    <source>
        <dbReference type="ARBA" id="ARBA00022450"/>
    </source>
</evidence>
<dbReference type="Gene3D" id="1.10.1200.10">
    <property type="entry name" value="ACP-like"/>
    <property type="match status" value="1"/>
</dbReference>
<dbReference type="SMART" id="SM00827">
    <property type="entry name" value="PKS_AT"/>
    <property type="match status" value="1"/>
</dbReference>
<dbReference type="GO" id="GO:0071770">
    <property type="term" value="P:DIM/DIP cell wall layer assembly"/>
    <property type="evidence" value="ECO:0007669"/>
    <property type="project" value="TreeGrafter"/>
</dbReference>
<dbReference type="Pfam" id="PF00109">
    <property type="entry name" value="ketoacyl-synt"/>
    <property type="match status" value="1"/>
</dbReference>
<evidence type="ECO:0000313" key="13">
    <source>
        <dbReference type="Proteomes" id="UP000567795"/>
    </source>
</evidence>
<dbReference type="InterPro" id="IPR013120">
    <property type="entry name" value="FAR_NAD-bd"/>
</dbReference>
<keyword evidence="6" id="KW-0012">Acyltransferase</keyword>
<feature type="active site" description="Proton acceptor; for dehydratase activity" evidence="7">
    <location>
        <position position="889"/>
    </location>
</feature>
<dbReference type="PANTHER" id="PTHR43775">
    <property type="entry name" value="FATTY ACID SYNTHASE"/>
    <property type="match status" value="1"/>
</dbReference>
<organism evidence="12 13">
    <name type="scientific">Allostreptomyces psammosilenae</name>
    <dbReference type="NCBI Taxonomy" id="1892865"/>
    <lineage>
        <taxon>Bacteria</taxon>
        <taxon>Bacillati</taxon>
        <taxon>Actinomycetota</taxon>
        <taxon>Actinomycetes</taxon>
        <taxon>Kitasatosporales</taxon>
        <taxon>Streptomycetaceae</taxon>
        <taxon>Allostreptomyces</taxon>
    </lineage>
</organism>
<dbReference type="InterPro" id="IPR042104">
    <property type="entry name" value="PKS_dehydratase_sf"/>
</dbReference>
<dbReference type="SUPFAM" id="SSF52151">
    <property type="entry name" value="FabD/lysophospholipase-like"/>
    <property type="match status" value="1"/>
</dbReference>
<dbReference type="CDD" id="cd05235">
    <property type="entry name" value="SDR_e1"/>
    <property type="match status" value="1"/>
</dbReference>
<keyword evidence="4" id="KW-0808">Transferase</keyword>
<dbReference type="InterPro" id="IPR020806">
    <property type="entry name" value="PKS_PP-bd"/>
</dbReference>
<evidence type="ECO:0000313" key="12">
    <source>
        <dbReference type="EMBL" id="NYI04014.1"/>
    </source>
</evidence>
<dbReference type="GO" id="GO:0006633">
    <property type="term" value="P:fatty acid biosynthetic process"/>
    <property type="evidence" value="ECO:0007669"/>
    <property type="project" value="InterPro"/>
</dbReference>
<dbReference type="PROSITE" id="PS00606">
    <property type="entry name" value="KS3_1"/>
    <property type="match status" value="1"/>
</dbReference>
<dbReference type="InterPro" id="IPR001227">
    <property type="entry name" value="Ac_transferase_dom_sf"/>
</dbReference>
<evidence type="ECO:0000256" key="3">
    <source>
        <dbReference type="ARBA" id="ARBA00022553"/>
    </source>
</evidence>
<evidence type="ECO:0000259" key="10">
    <source>
        <dbReference type="PROSITE" id="PS52004"/>
    </source>
</evidence>
<dbReference type="Pfam" id="PF07993">
    <property type="entry name" value="NAD_binding_4"/>
    <property type="match status" value="1"/>
</dbReference>
<protein>
    <submittedName>
        <fullName evidence="12">Thioester reductase-like protein</fullName>
    </submittedName>
</protein>
<feature type="region of interest" description="N-terminal hotdog fold" evidence="7">
    <location>
        <begin position="857"/>
        <end position="979"/>
    </location>
</feature>
<dbReference type="Gene3D" id="3.40.47.10">
    <property type="match status" value="1"/>
</dbReference>
<dbReference type="Pfam" id="PF02801">
    <property type="entry name" value="Ketoacyl-synt_C"/>
    <property type="match status" value="1"/>
</dbReference>
<evidence type="ECO:0000259" key="9">
    <source>
        <dbReference type="PROSITE" id="PS50075"/>
    </source>
</evidence>
<dbReference type="PROSITE" id="PS52019">
    <property type="entry name" value="PKS_MFAS_DH"/>
    <property type="match status" value="1"/>
</dbReference>
<accession>A0A852ZT93</accession>
<feature type="region of interest" description="C-terminal hotdog fold" evidence="7">
    <location>
        <begin position="997"/>
        <end position="1146"/>
    </location>
</feature>
<dbReference type="InterPro" id="IPR016035">
    <property type="entry name" value="Acyl_Trfase/lysoPLipase"/>
</dbReference>
<dbReference type="GO" id="GO:0004315">
    <property type="term" value="F:3-oxoacyl-[acyl-carrier-protein] synthase activity"/>
    <property type="evidence" value="ECO:0007669"/>
    <property type="project" value="InterPro"/>
</dbReference>
<dbReference type="SMART" id="SM00826">
    <property type="entry name" value="PKS_DH"/>
    <property type="match status" value="1"/>
</dbReference>
<comment type="caution">
    <text evidence="12">The sequence shown here is derived from an EMBL/GenBank/DDBJ whole genome shotgun (WGS) entry which is preliminary data.</text>
</comment>
<dbReference type="InterPro" id="IPR049551">
    <property type="entry name" value="PKS_DH_C"/>
</dbReference>
<dbReference type="EMBL" id="JACBZD010000001">
    <property type="protein sequence ID" value="NYI04014.1"/>
    <property type="molecule type" value="Genomic_DNA"/>
</dbReference>
<feature type="domain" description="Ketosynthase family 3 (KS3)" evidence="10">
    <location>
        <begin position="45"/>
        <end position="470"/>
    </location>
</feature>
<keyword evidence="2" id="KW-0596">Phosphopantetheine</keyword>
<evidence type="ECO:0000259" key="11">
    <source>
        <dbReference type="PROSITE" id="PS52019"/>
    </source>
</evidence>